<comment type="caution">
    <text evidence="5">The sequence shown here is derived from an EMBL/GenBank/DDBJ whole genome shotgun (WGS) entry which is preliminary data.</text>
</comment>
<dbReference type="AlphaFoldDB" id="A0A659QLW9"/>
<feature type="non-terminal residue" evidence="5">
    <location>
        <position position="1"/>
    </location>
</feature>
<dbReference type="GO" id="GO:0005829">
    <property type="term" value="C:cytosol"/>
    <property type="evidence" value="ECO:0007669"/>
    <property type="project" value="TreeGrafter"/>
</dbReference>
<evidence type="ECO:0000313" key="5">
    <source>
        <dbReference type="EMBL" id="TGC87515.1"/>
    </source>
</evidence>
<accession>A0A659QLW9</accession>
<evidence type="ECO:0000313" key="6">
    <source>
        <dbReference type="Proteomes" id="UP000298491"/>
    </source>
</evidence>
<dbReference type="EMBL" id="PYKB01001033">
    <property type="protein sequence ID" value="TGC87515.1"/>
    <property type="molecule type" value="Genomic_DNA"/>
</dbReference>
<comment type="similarity">
    <text evidence="1">Belongs to the IlvD/Edd family.</text>
</comment>
<dbReference type="PANTHER" id="PTHR43661:SF1">
    <property type="entry name" value="PHOSPHOGLUCONATE DEHYDRATASE"/>
    <property type="match status" value="1"/>
</dbReference>
<dbReference type="InterPro" id="IPR000581">
    <property type="entry name" value="ILV_EDD_N"/>
</dbReference>
<evidence type="ECO:0000256" key="3">
    <source>
        <dbReference type="SAM" id="MobiDB-lite"/>
    </source>
</evidence>
<evidence type="ECO:0000256" key="1">
    <source>
        <dbReference type="ARBA" id="ARBA00006486"/>
    </source>
</evidence>
<feature type="non-terminal residue" evidence="5">
    <location>
        <position position="91"/>
    </location>
</feature>
<dbReference type="Pfam" id="PF00920">
    <property type="entry name" value="ILVD_EDD_N"/>
    <property type="match status" value="1"/>
</dbReference>
<dbReference type="SUPFAM" id="SSF143975">
    <property type="entry name" value="IlvD/EDD N-terminal domain-like"/>
    <property type="match status" value="1"/>
</dbReference>
<organism evidence="5 6">
    <name type="scientific">Salmonella enterica subsp. enterica serovar Wilhelmsburg</name>
    <dbReference type="NCBI Taxonomy" id="1960126"/>
    <lineage>
        <taxon>Bacteria</taxon>
        <taxon>Pseudomonadati</taxon>
        <taxon>Pseudomonadota</taxon>
        <taxon>Gammaproteobacteria</taxon>
        <taxon>Enterobacterales</taxon>
        <taxon>Enterobacteriaceae</taxon>
        <taxon>Salmonella</taxon>
    </lineage>
</organism>
<protein>
    <recommendedName>
        <fullName evidence="4">Dihydroxy-acid/6-phosphogluconate dehydratase N-terminal domain-containing protein</fullName>
    </recommendedName>
</protein>
<feature type="domain" description="Dihydroxy-acid/6-phosphogluconate dehydratase N-terminal" evidence="4">
    <location>
        <begin position="27"/>
        <end position="70"/>
    </location>
</feature>
<dbReference type="GO" id="GO:0004456">
    <property type="term" value="F:phosphogluconate dehydratase activity"/>
    <property type="evidence" value="ECO:0007669"/>
    <property type="project" value="TreeGrafter"/>
</dbReference>
<gene>
    <name evidence="5" type="ORF">C9F09_17250</name>
</gene>
<evidence type="ECO:0000259" key="4">
    <source>
        <dbReference type="Pfam" id="PF00920"/>
    </source>
</evidence>
<proteinExistence type="inferred from homology"/>
<keyword evidence="2" id="KW-0456">Lyase</keyword>
<dbReference type="PANTHER" id="PTHR43661">
    <property type="entry name" value="D-XYLONATE DEHYDRATASE"/>
    <property type="match status" value="1"/>
</dbReference>
<sequence>GPPAARQGEAGPGAAARQGTRLTVNGNTWMPLGKMIDEKVVVNGIVALLATGGSTNHTMHLVAMARAAGILELGRAVNLPVIHYSVEWWNT</sequence>
<name>A0A659QLW9_SALET</name>
<feature type="region of interest" description="Disordered" evidence="3">
    <location>
        <begin position="1"/>
        <end position="20"/>
    </location>
</feature>
<dbReference type="InterPro" id="IPR037237">
    <property type="entry name" value="IlvD/EDD_N"/>
</dbReference>
<evidence type="ECO:0000256" key="2">
    <source>
        <dbReference type="ARBA" id="ARBA00023239"/>
    </source>
</evidence>
<dbReference type="Proteomes" id="UP000298491">
    <property type="component" value="Unassembled WGS sequence"/>
</dbReference>
<reference evidence="5 6" key="1">
    <citation type="submission" date="2018-03" db="EMBL/GenBank/DDBJ databases">
        <title>Non-Typhoidal Salmonella genome sequencing and assembly.</title>
        <authorList>
            <person name="Matchawe C."/>
        </authorList>
    </citation>
    <scope>NUCLEOTIDE SEQUENCE [LARGE SCALE GENOMIC DNA]</scope>
    <source>
        <strain evidence="5 6">35dea</strain>
    </source>
</reference>